<evidence type="ECO:0000256" key="3">
    <source>
        <dbReference type="ARBA" id="ARBA00022989"/>
    </source>
</evidence>
<dbReference type="Gene3D" id="1.20.1070.10">
    <property type="entry name" value="Rhodopsin 7-helix transmembrane proteins"/>
    <property type="match status" value="1"/>
</dbReference>
<dbReference type="PANTHER" id="PTHR23112:SF37">
    <property type="entry name" value="G PROTEIN-COUPLED RECEPTOR GPR1"/>
    <property type="match status" value="1"/>
</dbReference>
<keyword evidence="7" id="KW-1185">Reference proteome</keyword>
<evidence type="ECO:0000313" key="7">
    <source>
        <dbReference type="Proteomes" id="UP000789508"/>
    </source>
</evidence>
<dbReference type="OrthoDB" id="100006at2759"/>
<dbReference type="GO" id="GO:0004930">
    <property type="term" value="F:G protein-coupled receptor activity"/>
    <property type="evidence" value="ECO:0007669"/>
    <property type="project" value="TreeGrafter"/>
</dbReference>
<dbReference type="AlphaFoldDB" id="A0A9N8ZPU0"/>
<comment type="subcellular location">
    <subcellularLocation>
        <location evidence="1">Membrane</location>
        <topology evidence="1">Multi-pass membrane protein</topology>
    </subcellularLocation>
</comment>
<feature type="transmembrane region" description="Helical" evidence="5">
    <location>
        <begin position="191"/>
        <end position="214"/>
    </location>
</feature>
<accession>A0A9N8ZPU0</accession>
<dbReference type="PANTHER" id="PTHR23112">
    <property type="entry name" value="G PROTEIN-COUPLED RECEPTOR 157-RELATED"/>
    <property type="match status" value="1"/>
</dbReference>
<dbReference type="GO" id="GO:0005886">
    <property type="term" value="C:plasma membrane"/>
    <property type="evidence" value="ECO:0007669"/>
    <property type="project" value="TreeGrafter"/>
</dbReference>
<evidence type="ECO:0000256" key="1">
    <source>
        <dbReference type="ARBA" id="ARBA00004141"/>
    </source>
</evidence>
<reference evidence="6" key="1">
    <citation type="submission" date="2021-06" db="EMBL/GenBank/DDBJ databases">
        <authorList>
            <person name="Kallberg Y."/>
            <person name="Tangrot J."/>
            <person name="Rosling A."/>
        </authorList>
    </citation>
    <scope>NUCLEOTIDE SEQUENCE</scope>
    <source>
        <strain evidence="6">FL130A</strain>
    </source>
</reference>
<sequence>MEFSVSLQEQIRGMIAVCVFSTISNLATTIMLFLITRQNVVNKTVTYLVVNLLIGDWIQSVGFMITYYWLSDGGNIHPGTICDFQGILINMGDVSSGFWAFTICLHTFSLVVFSYDPKYFLQISMAIIWPVVTVISVIGLSFQNLVPLFVHGNFGNFYDYLVFGHVHNNTVATSKNKDETNEKTDDEDVPYSLTIAAGCILTSAGIVNSIIYGFTRNIVSIKHAFPKLHTNSSWFDTNVLDTNDLSRVTINVTITRTYENNKIITEEDEEATVCKG</sequence>
<proteinExistence type="predicted"/>
<name>A0A9N8ZPU0_9GLOM</name>
<keyword evidence="3 5" id="KW-1133">Transmembrane helix</keyword>
<protein>
    <submittedName>
        <fullName evidence="6">12323_t:CDS:1</fullName>
    </submittedName>
</protein>
<feature type="transmembrane region" description="Helical" evidence="5">
    <location>
        <begin position="12"/>
        <end position="35"/>
    </location>
</feature>
<feature type="transmembrane region" description="Helical" evidence="5">
    <location>
        <begin position="127"/>
        <end position="150"/>
    </location>
</feature>
<keyword evidence="4 5" id="KW-0472">Membrane</keyword>
<evidence type="ECO:0000256" key="4">
    <source>
        <dbReference type="ARBA" id="ARBA00023136"/>
    </source>
</evidence>
<gene>
    <name evidence="6" type="ORF">ALEPTO_LOCUS3589</name>
</gene>
<feature type="transmembrane region" description="Helical" evidence="5">
    <location>
        <begin position="47"/>
        <end position="70"/>
    </location>
</feature>
<evidence type="ECO:0000313" key="6">
    <source>
        <dbReference type="EMBL" id="CAG8503177.1"/>
    </source>
</evidence>
<keyword evidence="2 5" id="KW-0812">Transmembrane</keyword>
<feature type="transmembrane region" description="Helical" evidence="5">
    <location>
        <begin position="98"/>
        <end position="115"/>
    </location>
</feature>
<dbReference type="EMBL" id="CAJVPS010000684">
    <property type="protein sequence ID" value="CAG8503177.1"/>
    <property type="molecule type" value="Genomic_DNA"/>
</dbReference>
<evidence type="ECO:0000256" key="2">
    <source>
        <dbReference type="ARBA" id="ARBA00022692"/>
    </source>
</evidence>
<dbReference type="Proteomes" id="UP000789508">
    <property type="component" value="Unassembled WGS sequence"/>
</dbReference>
<dbReference type="GO" id="GO:0007189">
    <property type="term" value="P:adenylate cyclase-activating G protein-coupled receptor signaling pathway"/>
    <property type="evidence" value="ECO:0007669"/>
    <property type="project" value="TreeGrafter"/>
</dbReference>
<evidence type="ECO:0000256" key="5">
    <source>
        <dbReference type="SAM" id="Phobius"/>
    </source>
</evidence>
<organism evidence="6 7">
    <name type="scientific">Ambispora leptoticha</name>
    <dbReference type="NCBI Taxonomy" id="144679"/>
    <lineage>
        <taxon>Eukaryota</taxon>
        <taxon>Fungi</taxon>
        <taxon>Fungi incertae sedis</taxon>
        <taxon>Mucoromycota</taxon>
        <taxon>Glomeromycotina</taxon>
        <taxon>Glomeromycetes</taxon>
        <taxon>Archaeosporales</taxon>
        <taxon>Ambisporaceae</taxon>
        <taxon>Ambispora</taxon>
    </lineage>
</organism>
<comment type="caution">
    <text evidence="6">The sequence shown here is derived from an EMBL/GenBank/DDBJ whole genome shotgun (WGS) entry which is preliminary data.</text>
</comment>